<protein>
    <submittedName>
        <fullName evidence="2">Uncharacterized protein</fullName>
    </submittedName>
</protein>
<dbReference type="EMBL" id="JBJKFK010005288">
    <property type="protein sequence ID" value="KAL3308414.1"/>
    <property type="molecule type" value="Genomic_DNA"/>
</dbReference>
<keyword evidence="3" id="KW-1185">Reference proteome</keyword>
<evidence type="ECO:0000313" key="3">
    <source>
        <dbReference type="Proteomes" id="UP001626550"/>
    </source>
</evidence>
<comment type="caution">
    <text evidence="2">The sequence shown here is derived from an EMBL/GenBank/DDBJ whole genome shotgun (WGS) entry which is preliminary data.</text>
</comment>
<sequence length="181" mass="20085">MALSAFLGLYYVLSKQDQISSLDLPRFDSRYGEGFYSPYRDPNEVTPDYYYNLDERFGVSRIRFDSNAPPMNPLRPQGSVIVGTKVPPNQSQTAEDKTAKGDAKAGAEAAKADDKAPKQPDPPPKKETTNKDEVSKTEKPPKILKEPTESEDDSSKQGILTKFKKKTSLGPLNPPAHKRLI</sequence>
<evidence type="ECO:0000313" key="2">
    <source>
        <dbReference type="EMBL" id="KAL3308414.1"/>
    </source>
</evidence>
<evidence type="ECO:0000256" key="1">
    <source>
        <dbReference type="SAM" id="MobiDB-lite"/>
    </source>
</evidence>
<reference evidence="2 3" key="1">
    <citation type="submission" date="2024-11" db="EMBL/GenBank/DDBJ databases">
        <title>Adaptive evolution of stress response genes in parasites aligns with host niche diversity.</title>
        <authorList>
            <person name="Hahn C."/>
            <person name="Resl P."/>
        </authorList>
    </citation>
    <scope>NUCLEOTIDE SEQUENCE [LARGE SCALE GENOMIC DNA]</scope>
    <source>
        <strain evidence="2">EGGRZ-B1_66</strain>
        <tissue evidence="2">Body</tissue>
    </source>
</reference>
<feature type="region of interest" description="Disordered" evidence="1">
    <location>
        <begin position="64"/>
        <end position="181"/>
    </location>
</feature>
<feature type="compositionally biased region" description="Basic and acidic residues" evidence="1">
    <location>
        <begin position="94"/>
        <end position="148"/>
    </location>
</feature>
<organism evidence="2 3">
    <name type="scientific">Cichlidogyrus casuarinus</name>
    <dbReference type="NCBI Taxonomy" id="1844966"/>
    <lineage>
        <taxon>Eukaryota</taxon>
        <taxon>Metazoa</taxon>
        <taxon>Spiralia</taxon>
        <taxon>Lophotrochozoa</taxon>
        <taxon>Platyhelminthes</taxon>
        <taxon>Monogenea</taxon>
        <taxon>Monopisthocotylea</taxon>
        <taxon>Dactylogyridea</taxon>
        <taxon>Ancyrocephalidae</taxon>
        <taxon>Cichlidogyrus</taxon>
    </lineage>
</organism>
<accession>A0ABD2PLQ2</accession>
<dbReference type="AlphaFoldDB" id="A0ABD2PLQ2"/>
<gene>
    <name evidence="2" type="ORF">Ciccas_013056</name>
</gene>
<name>A0ABD2PLQ2_9PLAT</name>
<dbReference type="Proteomes" id="UP001626550">
    <property type="component" value="Unassembled WGS sequence"/>
</dbReference>
<proteinExistence type="predicted"/>